<sequence length="176" mass="19881">MEYMQQSKNNLKPQDVVILLKIIALGEKSWFHHTIAQELGISQSEVSQSLNRSKYAGLIDDARKKVNKLAFTEFLLHGVAYAFPQQPGAIVRGVLTAHSAEPLNQIINSSEKYVWPYAKGNERGQAIEPLYSTVVEATSNDKELYELLTMVDAIRVGRIREKEIAKKELEKRILNA</sequence>
<keyword evidence="2" id="KW-1185">Reference proteome</keyword>
<dbReference type="EMBL" id="JADFTZ010000007">
    <property type="protein sequence ID" value="MBE9577504.1"/>
    <property type="molecule type" value="Genomic_DNA"/>
</dbReference>
<accession>A0ABR9WV18</accession>
<evidence type="ECO:0000313" key="1">
    <source>
        <dbReference type="EMBL" id="MBE9577504.1"/>
    </source>
</evidence>
<comment type="caution">
    <text evidence="1">The sequence shown here is derived from an EMBL/GenBank/DDBJ whole genome shotgun (WGS) entry which is preliminary data.</text>
</comment>
<dbReference type="Proteomes" id="UP000656274">
    <property type="component" value="Unassembled WGS sequence"/>
</dbReference>
<protein>
    <recommendedName>
        <fullName evidence="3">MarR family transcriptional regulator</fullName>
    </recommendedName>
</protein>
<evidence type="ECO:0008006" key="3">
    <source>
        <dbReference type="Google" id="ProtNLM"/>
    </source>
</evidence>
<organism evidence="1 2">
    <name type="scientific">Flavobacterium proteolyticum</name>
    <dbReference type="NCBI Taxonomy" id="2911683"/>
    <lineage>
        <taxon>Bacteria</taxon>
        <taxon>Pseudomonadati</taxon>
        <taxon>Bacteroidota</taxon>
        <taxon>Flavobacteriia</taxon>
        <taxon>Flavobacteriales</taxon>
        <taxon>Flavobacteriaceae</taxon>
        <taxon>Flavobacterium</taxon>
    </lineage>
</organism>
<reference evidence="1 2" key="1">
    <citation type="submission" date="2020-10" db="EMBL/GenBank/DDBJ databases">
        <title>The genome sequence of Flavobacterium aquaticum 1Y8A.</title>
        <authorList>
            <person name="Liu Y."/>
        </authorList>
    </citation>
    <scope>NUCLEOTIDE SEQUENCE [LARGE SCALE GENOMIC DNA]</scope>
    <source>
        <strain evidence="1 2">1Y8A</strain>
    </source>
</reference>
<name>A0ABR9WV18_9FLAO</name>
<proteinExistence type="predicted"/>
<dbReference type="RefSeq" id="WP_194097338.1">
    <property type="nucleotide sequence ID" value="NZ_JADFTZ010000007.1"/>
</dbReference>
<evidence type="ECO:0000313" key="2">
    <source>
        <dbReference type="Proteomes" id="UP000656274"/>
    </source>
</evidence>
<gene>
    <name evidence="1" type="ORF">IM755_12370</name>
</gene>